<accession>A0A813TNA6</accession>
<dbReference type="PANTHER" id="PTHR12413">
    <property type="entry name" value="DOLICHYL GLYCOSYLTRANSFERASE"/>
    <property type="match status" value="1"/>
</dbReference>
<dbReference type="Pfam" id="PF03155">
    <property type="entry name" value="Alg6_Alg8"/>
    <property type="match status" value="1"/>
</dbReference>
<organism evidence="11 12">
    <name type="scientific">Brachionus calyciflorus</name>
    <dbReference type="NCBI Taxonomy" id="104777"/>
    <lineage>
        <taxon>Eukaryota</taxon>
        <taxon>Metazoa</taxon>
        <taxon>Spiralia</taxon>
        <taxon>Gnathifera</taxon>
        <taxon>Rotifera</taxon>
        <taxon>Eurotatoria</taxon>
        <taxon>Monogononta</taxon>
        <taxon>Pseudotrocha</taxon>
        <taxon>Ploima</taxon>
        <taxon>Brachionidae</taxon>
        <taxon>Brachionus</taxon>
    </lineage>
</organism>
<evidence type="ECO:0000256" key="5">
    <source>
        <dbReference type="ARBA" id="ARBA00022679"/>
    </source>
</evidence>
<name>A0A813TNA6_9BILA</name>
<keyword evidence="5 10" id="KW-0808">Transferase</keyword>
<keyword evidence="9 10" id="KW-0472">Membrane</keyword>
<dbReference type="GO" id="GO:0042281">
    <property type="term" value="F:dolichyl pyrophosphate Man9GlcNAc2 alpha-1,3-glucosyltransferase activity"/>
    <property type="evidence" value="ECO:0007669"/>
    <property type="project" value="TreeGrafter"/>
</dbReference>
<evidence type="ECO:0000313" key="11">
    <source>
        <dbReference type="EMBL" id="CAF0816208.1"/>
    </source>
</evidence>
<evidence type="ECO:0000256" key="7">
    <source>
        <dbReference type="ARBA" id="ARBA00022824"/>
    </source>
</evidence>
<feature type="transmembrane region" description="Helical" evidence="10">
    <location>
        <begin position="300"/>
        <end position="320"/>
    </location>
</feature>
<evidence type="ECO:0000256" key="10">
    <source>
        <dbReference type="RuleBase" id="RU363110"/>
    </source>
</evidence>
<feature type="transmembrane region" description="Helical" evidence="10">
    <location>
        <begin position="63"/>
        <end position="84"/>
    </location>
</feature>
<dbReference type="InterPro" id="IPR004856">
    <property type="entry name" value="Glyco_trans_ALG6/ALG8"/>
</dbReference>
<evidence type="ECO:0000256" key="1">
    <source>
        <dbReference type="ARBA" id="ARBA00004477"/>
    </source>
</evidence>
<comment type="similarity">
    <text evidence="3 10">Belongs to the ALG6/ALG8 glucosyltransferase family.</text>
</comment>
<dbReference type="PANTHER" id="PTHR12413:SF1">
    <property type="entry name" value="DOLICHYL PYROPHOSPHATE MAN9GLCNAC2 ALPHA-1,3-GLUCOSYLTRANSFERASE"/>
    <property type="match status" value="1"/>
</dbReference>
<reference evidence="11" key="1">
    <citation type="submission" date="2021-02" db="EMBL/GenBank/DDBJ databases">
        <authorList>
            <person name="Nowell W R."/>
        </authorList>
    </citation>
    <scope>NUCLEOTIDE SEQUENCE</scope>
    <source>
        <strain evidence="11">Ploen Becks lab</strain>
    </source>
</reference>
<feature type="transmembrane region" description="Helical" evidence="10">
    <location>
        <begin position="375"/>
        <end position="395"/>
    </location>
</feature>
<comment type="caution">
    <text evidence="11">The sequence shown here is derived from an EMBL/GenBank/DDBJ whole genome shotgun (WGS) entry which is preliminary data.</text>
</comment>
<gene>
    <name evidence="11" type="ORF">OXX778_LOCUS7224</name>
</gene>
<evidence type="ECO:0000256" key="2">
    <source>
        <dbReference type="ARBA" id="ARBA00004922"/>
    </source>
</evidence>
<evidence type="ECO:0000256" key="9">
    <source>
        <dbReference type="ARBA" id="ARBA00023136"/>
    </source>
</evidence>
<dbReference type="EC" id="2.4.1.-" evidence="10"/>
<dbReference type="Proteomes" id="UP000663879">
    <property type="component" value="Unassembled WGS sequence"/>
</dbReference>
<feature type="transmembrane region" description="Helical" evidence="10">
    <location>
        <begin position="263"/>
        <end position="288"/>
    </location>
</feature>
<feature type="transmembrane region" description="Helical" evidence="10">
    <location>
        <begin position="41"/>
        <end position="57"/>
    </location>
</feature>
<keyword evidence="12" id="KW-1185">Reference proteome</keyword>
<feature type="transmembrane region" description="Helical" evidence="10">
    <location>
        <begin position="340"/>
        <end position="363"/>
    </location>
</feature>
<proteinExistence type="inferred from homology"/>
<evidence type="ECO:0000313" key="12">
    <source>
        <dbReference type="Proteomes" id="UP000663879"/>
    </source>
</evidence>
<dbReference type="UniPathway" id="UPA00378"/>
<comment type="subcellular location">
    <subcellularLocation>
        <location evidence="1 10">Endoplasmic reticulum membrane</location>
        <topology evidence="1 10">Multi-pass membrane protein</topology>
    </subcellularLocation>
</comment>
<sequence>MTVLLFDLIIFYPSVYLILNEIISSTKTKDSILMNTNQKDYLISLLLILLNPNLVLIDHGHFQYNSISLGLMQLAILFILYYTHDNNNNNNSSKRNLLHLVLSSLFFTMALNYKQMELYHALPIFFYLLGLCFKSNIFKNGFVKLVFIGSTVILTFLILWLPFILNGLDSVAQVVTRIFPIKRGLFEDKVANFWCSISPFIKLKENFSLDTLTKLSFLATLLFNLPCCLNLLLRPSRQRFMIAIVNSALVFYLFSFQVHEKSIIIATVPACLLINFYPFIITWFILIANLSMLPLLIKDGLVMGYISTSLIFLLISTIYYKNRQTKESLNYWPNLKSFNNLIKFVYFLSLLGLLILTLCALFLKPPKKLPDLWTVLICIYSCGHFIIFSIVFNLIQFTLKSEDLLLASTSGRLFNFDCSLFTYNNNNTLSDAKKKLN</sequence>
<dbReference type="EMBL" id="CAJNOC010000910">
    <property type="protein sequence ID" value="CAF0816208.1"/>
    <property type="molecule type" value="Genomic_DNA"/>
</dbReference>
<dbReference type="GO" id="GO:0005789">
    <property type="term" value="C:endoplasmic reticulum membrane"/>
    <property type="evidence" value="ECO:0007669"/>
    <property type="project" value="UniProtKB-SubCell"/>
</dbReference>
<evidence type="ECO:0000256" key="3">
    <source>
        <dbReference type="ARBA" id="ARBA00008715"/>
    </source>
</evidence>
<protein>
    <recommendedName>
        <fullName evidence="10">Alpha-1,3-glucosyltransferase</fullName>
        <ecNumber evidence="10">2.4.1.-</ecNumber>
    </recommendedName>
</protein>
<keyword evidence="4 10" id="KW-0328">Glycosyltransferase</keyword>
<keyword evidence="6 10" id="KW-0812">Transmembrane</keyword>
<feature type="transmembrane region" description="Helical" evidence="10">
    <location>
        <begin position="145"/>
        <end position="165"/>
    </location>
</feature>
<feature type="transmembrane region" description="Helical" evidence="10">
    <location>
        <begin position="119"/>
        <end position="138"/>
    </location>
</feature>
<dbReference type="AlphaFoldDB" id="A0A813TNA6"/>
<feature type="transmembrane region" description="Helical" evidence="10">
    <location>
        <begin position="215"/>
        <end position="233"/>
    </location>
</feature>
<comment type="pathway">
    <text evidence="2 10">Protein modification; protein glycosylation.</text>
</comment>
<evidence type="ECO:0000256" key="6">
    <source>
        <dbReference type="ARBA" id="ARBA00022692"/>
    </source>
</evidence>
<evidence type="ECO:0000256" key="4">
    <source>
        <dbReference type="ARBA" id="ARBA00022676"/>
    </source>
</evidence>
<evidence type="ECO:0000256" key="8">
    <source>
        <dbReference type="ARBA" id="ARBA00022989"/>
    </source>
</evidence>
<keyword evidence="8 10" id="KW-1133">Transmembrane helix</keyword>
<keyword evidence="7 10" id="KW-0256">Endoplasmic reticulum</keyword>
<dbReference type="OrthoDB" id="4983at2759"/>